<feature type="compositionally biased region" description="Basic residues" evidence="8">
    <location>
        <begin position="69"/>
        <end position="80"/>
    </location>
</feature>
<keyword evidence="4" id="KW-0963">Cytoplasm</keyword>
<keyword evidence="7" id="KW-0539">Nucleus</keyword>
<dbReference type="GO" id="GO:0005634">
    <property type="term" value="C:nucleus"/>
    <property type="evidence" value="ECO:0007669"/>
    <property type="project" value="UniProtKB-SubCell"/>
</dbReference>
<protein>
    <recommendedName>
        <fullName evidence="9">Inner centromere protein ARK-binding domain-containing protein</fullName>
    </recommendedName>
</protein>
<feature type="compositionally biased region" description="Polar residues" evidence="8">
    <location>
        <begin position="1074"/>
        <end position="1083"/>
    </location>
</feature>
<feature type="compositionally biased region" description="Acidic residues" evidence="8">
    <location>
        <begin position="409"/>
        <end position="418"/>
    </location>
</feature>
<accession>A0AAE0TT59</accession>
<evidence type="ECO:0000313" key="10">
    <source>
        <dbReference type="EMBL" id="KAK3670276.1"/>
    </source>
</evidence>
<comment type="similarity">
    <text evidence="3">Belongs to the INCENP family.</text>
</comment>
<feature type="compositionally biased region" description="Polar residues" evidence="8">
    <location>
        <begin position="129"/>
        <end position="141"/>
    </location>
</feature>
<keyword evidence="5" id="KW-0159">Chromosome partition</keyword>
<feature type="compositionally biased region" description="Basic and acidic residues" evidence="8">
    <location>
        <begin position="220"/>
        <end position="242"/>
    </location>
</feature>
<feature type="compositionally biased region" description="Polar residues" evidence="8">
    <location>
        <begin position="748"/>
        <end position="762"/>
    </location>
</feature>
<feature type="compositionally biased region" description="Acidic residues" evidence="8">
    <location>
        <begin position="1115"/>
        <end position="1127"/>
    </location>
</feature>
<organism evidence="10 11">
    <name type="scientific">Recurvomyces mirabilis</name>
    <dbReference type="NCBI Taxonomy" id="574656"/>
    <lineage>
        <taxon>Eukaryota</taxon>
        <taxon>Fungi</taxon>
        <taxon>Dikarya</taxon>
        <taxon>Ascomycota</taxon>
        <taxon>Pezizomycotina</taxon>
        <taxon>Dothideomycetes</taxon>
        <taxon>Dothideomycetidae</taxon>
        <taxon>Mycosphaerellales</taxon>
        <taxon>Teratosphaeriaceae</taxon>
        <taxon>Recurvomyces</taxon>
    </lineage>
</organism>
<feature type="region of interest" description="Disordered" evidence="8">
    <location>
        <begin position="463"/>
        <end position="506"/>
    </location>
</feature>
<dbReference type="Proteomes" id="UP001274830">
    <property type="component" value="Unassembled WGS sequence"/>
</dbReference>
<feature type="compositionally biased region" description="Basic and acidic residues" evidence="8">
    <location>
        <begin position="829"/>
        <end position="873"/>
    </location>
</feature>
<evidence type="ECO:0000313" key="11">
    <source>
        <dbReference type="Proteomes" id="UP001274830"/>
    </source>
</evidence>
<dbReference type="EMBL" id="JAUTXT010000059">
    <property type="protein sequence ID" value="KAK3670276.1"/>
    <property type="molecule type" value="Genomic_DNA"/>
</dbReference>
<comment type="caution">
    <text evidence="10">The sequence shown here is derived from an EMBL/GenBank/DDBJ whole genome shotgun (WGS) entry which is preliminary data.</text>
</comment>
<evidence type="ECO:0000256" key="7">
    <source>
        <dbReference type="ARBA" id="ARBA00023242"/>
    </source>
</evidence>
<feature type="region of interest" description="Disordered" evidence="8">
    <location>
        <begin position="393"/>
        <end position="450"/>
    </location>
</feature>
<feature type="compositionally biased region" description="Low complexity" evidence="8">
    <location>
        <begin position="651"/>
        <end position="665"/>
    </location>
</feature>
<feature type="region of interest" description="Disordered" evidence="8">
    <location>
        <begin position="68"/>
        <end position="93"/>
    </location>
</feature>
<proteinExistence type="inferred from homology"/>
<feature type="region of interest" description="Disordered" evidence="8">
    <location>
        <begin position="526"/>
        <end position="557"/>
    </location>
</feature>
<feature type="region of interest" description="Disordered" evidence="8">
    <location>
        <begin position="124"/>
        <end position="323"/>
    </location>
</feature>
<reference evidence="10" key="1">
    <citation type="submission" date="2023-07" db="EMBL/GenBank/DDBJ databases">
        <title>Black Yeasts Isolated from many extreme environments.</title>
        <authorList>
            <person name="Coleine C."/>
            <person name="Stajich J.E."/>
            <person name="Selbmann L."/>
        </authorList>
    </citation>
    <scope>NUCLEOTIDE SEQUENCE</scope>
    <source>
        <strain evidence="10">CCFEE 5485</strain>
    </source>
</reference>
<feature type="compositionally biased region" description="Basic and acidic residues" evidence="8">
    <location>
        <begin position="631"/>
        <end position="650"/>
    </location>
</feature>
<feature type="region of interest" description="Disordered" evidence="8">
    <location>
        <begin position="569"/>
        <end position="1139"/>
    </location>
</feature>
<evidence type="ECO:0000256" key="8">
    <source>
        <dbReference type="SAM" id="MobiDB-lite"/>
    </source>
</evidence>
<dbReference type="InterPro" id="IPR005635">
    <property type="entry name" value="Inner_centromere_prot_ARK-bd"/>
</dbReference>
<dbReference type="GO" id="GO:0007059">
    <property type="term" value="P:chromosome segregation"/>
    <property type="evidence" value="ECO:0007669"/>
    <property type="project" value="UniProtKB-KW"/>
</dbReference>
<dbReference type="PANTHER" id="PTHR13142">
    <property type="entry name" value="INNER CENTROMERE PROTEIN"/>
    <property type="match status" value="1"/>
</dbReference>
<evidence type="ECO:0000256" key="5">
    <source>
        <dbReference type="ARBA" id="ARBA00022829"/>
    </source>
</evidence>
<evidence type="ECO:0000259" key="9">
    <source>
        <dbReference type="Pfam" id="PF03941"/>
    </source>
</evidence>
<evidence type="ECO:0000256" key="2">
    <source>
        <dbReference type="ARBA" id="ARBA00004186"/>
    </source>
</evidence>
<dbReference type="GO" id="GO:0005819">
    <property type="term" value="C:spindle"/>
    <property type="evidence" value="ECO:0007669"/>
    <property type="project" value="UniProtKB-SubCell"/>
</dbReference>
<feature type="region of interest" description="Disordered" evidence="8">
    <location>
        <begin position="337"/>
        <end position="361"/>
    </location>
</feature>
<evidence type="ECO:0000256" key="4">
    <source>
        <dbReference type="ARBA" id="ARBA00022490"/>
    </source>
</evidence>
<dbReference type="AlphaFoldDB" id="A0AAE0TT59"/>
<evidence type="ECO:0000256" key="6">
    <source>
        <dbReference type="ARBA" id="ARBA00023212"/>
    </source>
</evidence>
<feature type="compositionally biased region" description="Basic and acidic residues" evidence="8">
    <location>
        <begin position="593"/>
        <end position="625"/>
    </location>
</feature>
<feature type="compositionally biased region" description="Polar residues" evidence="8">
    <location>
        <begin position="468"/>
        <end position="491"/>
    </location>
</feature>
<feature type="domain" description="Inner centromere protein ARK-binding" evidence="9">
    <location>
        <begin position="1112"/>
        <end position="1174"/>
    </location>
</feature>
<dbReference type="Pfam" id="PF03941">
    <property type="entry name" value="INCENP_ARK-bind"/>
    <property type="match status" value="1"/>
</dbReference>
<dbReference type="PANTHER" id="PTHR13142:SF1">
    <property type="entry name" value="INNER CENTROMERE PROTEIN"/>
    <property type="match status" value="1"/>
</dbReference>
<sequence>MAASKMKTAAVGSANWIQSERDQARVFVDQEAEEFSFSVRNDLEWLNEHMAEVLSDGNVNLADIFKTPGKLRGKTPRTARKTNALPPQPRQPLTDIFAPNTQIAPLIAPKNAIFNEKVAHFHIAEDQDTGTTRPTSRSKSPQRVGKPGNTDSGYHGMTEDEMEADAKTETETNTASASSQGRQEEEGHVSQQVPVREDQARPQPVRMDTAEGGDESFMSAKEDQTSRNASREGLREEAHVEVEIVDNDEENMPEQVEEAHEDEPEQDVDEDVTPHSPSDDASSPEKPLQRKSSFTFSALPAREPLTAKRSIGGRASQIEATRNSVLARSFGAKSLGVRDTEDDTATQEMPEASKAHQKTTTQLLHERITMLGKTKEPRMSKSISQNMLGAATYPKLPVAEPETEKDVDMEVDEDEDDWIAPSKPQPAAPAPVVVTSNTPQGSPARPPMHQKSISAAVIPSPSRMAMTTAHQKAQSVSNPSLANVAGTTTPFGSPMGKKHHEGPLSASKNKLWSALKSAKNIFASSASASAAAKLEAHNSSAIHRSPKRDLSGESKTAAVFNMPGALWSERQLRHSPSKPDSIISASPSRKTRSSNESDRKREKELKAQQKAADELEKVREKERQKAAKQLEAQRKADEAQAEAERKEQERLAAAAAIAAAAQAERPVSSGSDHAETAPPPPPKSMLPAGKLRAPGRLMRPAKAETATRPAPVAIRIASQSQRMGQAGNAALSKSQHESLAPPPKTGLRTASSQNSMRSSVAPNSARVKALEAAARKKEADEKAAARKLEQKRELERKRAAKLEEERRAEEERKAAEQARIQEARLAAQRKAEAQAAEARRKEQVRLEQQRAQEEAQKAKAAHELAEVIKRERAQQAPPHARGDVGGTLRQLAKNTVPDHSQQQGGNRAPLQPNPAKPAKRVFQPEEDELLHVQHTAAQAQRPGMPRGPPSYQQNDAKRRRTNEEEQGGQAERHSVMAPPKRPSNMRKESTLSKFPHGYAHAPPPAAHHGGAGGSMFKSTVTAQHQLHHGAKPAHPSQTVQMSNARIPFAENNNPPATTSQQYQQQTYSGHENTHPSAQQQNKFKTPARPAQAPKSAKSSPLYPNGDAIQLPEILTDSEDEEDDEDEAPGGGGAGFRAPSWVASPALRDLLTSQQLIDPESVFGPIGELKMEEVFKGGKNAERMKRFRDRGSSAAWVESGDAVTSAEKRRDLEGRERLVREGGWRFDATR</sequence>
<name>A0AAE0TT59_9PEZI</name>
<feature type="compositionally biased region" description="Low complexity" evidence="8">
    <location>
        <begin position="1057"/>
        <end position="1068"/>
    </location>
</feature>
<feature type="compositionally biased region" description="Acidic residues" evidence="8">
    <location>
        <begin position="243"/>
        <end position="271"/>
    </location>
</feature>
<evidence type="ECO:0000256" key="3">
    <source>
        <dbReference type="ARBA" id="ARBA00010042"/>
    </source>
</evidence>
<keyword evidence="6" id="KW-0206">Cytoskeleton</keyword>
<comment type="subcellular location">
    <subcellularLocation>
        <location evidence="2">Cytoplasm</location>
        <location evidence="2">Cytoskeleton</location>
        <location evidence="2">Spindle</location>
    </subcellularLocation>
    <subcellularLocation>
        <location evidence="1">Nucleus</location>
    </subcellularLocation>
</comment>
<keyword evidence="11" id="KW-1185">Reference proteome</keyword>
<feature type="compositionally biased region" description="Basic and acidic residues" evidence="8">
    <location>
        <begin position="773"/>
        <end position="822"/>
    </location>
</feature>
<gene>
    <name evidence="10" type="ORF">LTR78_009830</name>
</gene>
<evidence type="ECO:0000256" key="1">
    <source>
        <dbReference type="ARBA" id="ARBA00004123"/>
    </source>
</evidence>